<reference evidence="1 2" key="1">
    <citation type="submission" date="2016-11" db="EMBL/GenBank/DDBJ databases">
        <authorList>
            <person name="Jaros S."/>
            <person name="Januszkiewicz K."/>
            <person name="Wedrychowicz H."/>
        </authorList>
    </citation>
    <scope>NUCLEOTIDE SEQUENCE [LARGE SCALE GENOMIC DNA]</scope>
    <source>
        <strain evidence="1">NVI 5450</strain>
    </source>
</reference>
<dbReference type="InterPro" id="IPR021457">
    <property type="entry name" value="DUF3108"/>
</dbReference>
<proteinExistence type="predicted"/>
<organism evidence="1 2">
    <name type="scientific">Moritella viscosa</name>
    <dbReference type="NCBI Taxonomy" id="80854"/>
    <lineage>
        <taxon>Bacteria</taxon>
        <taxon>Pseudomonadati</taxon>
        <taxon>Pseudomonadota</taxon>
        <taxon>Gammaproteobacteria</taxon>
        <taxon>Alteromonadales</taxon>
        <taxon>Moritellaceae</taxon>
        <taxon>Moritella</taxon>
    </lineage>
</organism>
<dbReference type="STRING" id="80854.MVIS_3413"/>
<dbReference type="KEGG" id="mvs:MVIS_3413"/>
<dbReference type="Proteomes" id="UP000183794">
    <property type="component" value="Unassembled WGS sequence"/>
</dbReference>
<sequence>MNAFAKFFYSIALCIGTYAMIVSSAQAEIYPFQAKYAVYYKDVKFGSGERILRRLNGDSYKLTTQASVLFGTGDYKNNSWFSFKDNILTTDRYEHETSVMGFGNISSASFEDNGDILMDFKDGHVEIKSKPDVMDVGAMTIVVQNDLKLGKTAFSYEWIFEKKLETIQFEVVQKETINTIFGDMTAVKVKEVKKKKNRATYYWFIPKLDYQLGQVEVYKHGVRKSYLKLTALTFQ</sequence>
<dbReference type="AlphaFoldDB" id="A0A090ILN3"/>
<protein>
    <submittedName>
        <fullName evidence="1">Uncharacterized protein</fullName>
    </submittedName>
</protein>
<gene>
    <name evidence="1" type="ORF">NVI5450_1726</name>
</gene>
<dbReference type="EMBL" id="FPLD01000051">
    <property type="protein sequence ID" value="SGY95483.1"/>
    <property type="molecule type" value="Genomic_DNA"/>
</dbReference>
<dbReference type="PATRIC" id="fig|80854.5.peg.3611"/>
<accession>A0A090ILN3</accession>
<dbReference type="HOGENOM" id="CLU_063619_2_1_6"/>
<dbReference type="OrthoDB" id="6007799at2"/>
<name>A0A090ILN3_9GAMM</name>
<evidence type="ECO:0000313" key="2">
    <source>
        <dbReference type="Proteomes" id="UP000183794"/>
    </source>
</evidence>
<evidence type="ECO:0000313" key="1">
    <source>
        <dbReference type="EMBL" id="SGY95483.1"/>
    </source>
</evidence>
<dbReference type="Pfam" id="PF11306">
    <property type="entry name" value="DUF3108"/>
    <property type="match status" value="1"/>
</dbReference>